<evidence type="ECO:0000256" key="1">
    <source>
        <dbReference type="ARBA" id="ARBA00004761"/>
    </source>
</evidence>
<keyword evidence="6 10" id="KW-0418">Kinase</keyword>
<dbReference type="GO" id="GO:0019521">
    <property type="term" value="P:D-gluconate metabolic process"/>
    <property type="evidence" value="ECO:0007669"/>
    <property type="project" value="UniProtKB-KW"/>
</dbReference>
<dbReference type="OMA" id="YEGDDYH"/>
<keyword evidence="4 10" id="KW-0808">Transferase</keyword>
<protein>
    <recommendedName>
        <fullName evidence="3 10">Gluconokinase</fullName>
        <ecNumber evidence="3 10">2.7.1.12</ecNumber>
    </recommendedName>
</protein>
<evidence type="ECO:0000256" key="8">
    <source>
        <dbReference type="ARBA" id="ARBA00023064"/>
    </source>
</evidence>
<comment type="caution">
    <text evidence="12">The sequence shown here is derived from an EMBL/GenBank/DDBJ whole genome shotgun (WGS) entry which is preliminary data.</text>
</comment>
<gene>
    <name evidence="12" type="ORF">GTW20_06175</name>
    <name evidence="11" type="ORF">VSQ78_11050</name>
</gene>
<keyword evidence="5 10" id="KW-0547">Nucleotide-binding</keyword>
<comment type="pathway">
    <text evidence="1">Carbohydrate acid metabolism.</text>
</comment>
<evidence type="ECO:0000256" key="7">
    <source>
        <dbReference type="ARBA" id="ARBA00022840"/>
    </source>
</evidence>
<dbReference type="InterPro" id="IPR006001">
    <property type="entry name" value="Therm_gnt_kin"/>
</dbReference>
<accession>A0A7K2IPG7</accession>
<evidence type="ECO:0000313" key="12">
    <source>
        <dbReference type="EMBL" id="MYR31870.1"/>
    </source>
</evidence>
<dbReference type="NCBIfam" id="TIGR01313">
    <property type="entry name" value="therm_gnt_kin"/>
    <property type="match status" value="1"/>
</dbReference>
<dbReference type="EC" id="2.7.1.12" evidence="3 10"/>
<organism evidence="12 13">
    <name type="scientific">Nocardiopsis alba</name>
    <dbReference type="NCBI Taxonomy" id="53437"/>
    <lineage>
        <taxon>Bacteria</taxon>
        <taxon>Bacillati</taxon>
        <taxon>Actinomycetota</taxon>
        <taxon>Actinomycetes</taxon>
        <taxon>Streptosporangiales</taxon>
        <taxon>Nocardiopsidaceae</taxon>
        <taxon>Nocardiopsis</taxon>
    </lineage>
</organism>
<dbReference type="PANTHER" id="PTHR43442">
    <property type="entry name" value="GLUCONOKINASE-RELATED"/>
    <property type="match status" value="1"/>
</dbReference>
<evidence type="ECO:0000256" key="6">
    <source>
        <dbReference type="ARBA" id="ARBA00022777"/>
    </source>
</evidence>
<dbReference type="EMBL" id="JAYMRS010000003">
    <property type="protein sequence ID" value="MFB8768240.1"/>
    <property type="molecule type" value="Genomic_DNA"/>
</dbReference>
<dbReference type="PANTHER" id="PTHR43442:SF3">
    <property type="entry name" value="GLUCONOKINASE-RELATED"/>
    <property type="match status" value="1"/>
</dbReference>
<dbReference type="Pfam" id="PF13671">
    <property type="entry name" value="AAA_33"/>
    <property type="match status" value="1"/>
</dbReference>
<keyword evidence="14" id="KW-1185">Reference proteome</keyword>
<evidence type="ECO:0000256" key="10">
    <source>
        <dbReference type="RuleBase" id="RU363066"/>
    </source>
</evidence>
<dbReference type="Proteomes" id="UP001585053">
    <property type="component" value="Unassembled WGS sequence"/>
</dbReference>
<evidence type="ECO:0000313" key="11">
    <source>
        <dbReference type="EMBL" id="MFB8768240.1"/>
    </source>
</evidence>
<comment type="similarity">
    <text evidence="2 10">Belongs to the gluconokinase GntK/GntV family.</text>
</comment>
<dbReference type="InterPro" id="IPR027417">
    <property type="entry name" value="P-loop_NTPase"/>
</dbReference>
<dbReference type="RefSeq" id="WP_014910156.1">
    <property type="nucleotide sequence ID" value="NZ_BAZE01000005.1"/>
</dbReference>
<dbReference type="CDD" id="cd02021">
    <property type="entry name" value="GntK"/>
    <property type="match status" value="1"/>
</dbReference>
<evidence type="ECO:0000256" key="9">
    <source>
        <dbReference type="ARBA" id="ARBA00048090"/>
    </source>
</evidence>
<reference evidence="12 13" key="1">
    <citation type="journal article" date="2019" name="Nat. Commun.">
        <title>The antimicrobial potential of Streptomyces from insect microbiomes.</title>
        <authorList>
            <person name="Chevrette M.G."/>
            <person name="Carlson C.M."/>
            <person name="Ortega H.E."/>
            <person name="Thomas C."/>
            <person name="Ananiev G.E."/>
            <person name="Barns K.J."/>
            <person name="Book A.J."/>
            <person name="Cagnazzo J."/>
            <person name="Carlos C."/>
            <person name="Flanigan W."/>
            <person name="Grubbs K.J."/>
            <person name="Horn H.A."/>
            <person name="Hoffmann F.M."/>
            <person name="Klassen J.L."/>
            <person name="Knack J.J."/>
            <person name="Lewin G.R."/>
            <person name="McDonald B.R."/>
            <person name="Muller L."/>
            <person name="Melo W.G.P."/>
            <person name="Pinto-Tomas A.A."/>
            <person name="Schmitz A."/>
            <person name="Wendt-Pienkowski E."/>
            <person name="Wildman S."/>
            <person name="Zhao M."/>
            <person name="Zhang F."/>
            <person name="Bugni T.S."/>
            <person name="Andes D.R."/>
            <person name="Pupo M.T."/>
            <person name="Currie C.R."/>
        </authorList>
    </citation>
    <scope>NUCLEOTIDE SEQUENCE [LARGE SCALE GENOMIC DNA]</scope>
    <source>
        <strain evidence="12 13">SID5840</strain>
    </source>
</reference>
<evidence type="ECO:0000256" key="2">
    <source>
        <dbReference type="ARBA" id="ARBA00008420"/>
    </source>
</evidence>
<dbReference type="SUPFAM" id="SSF52540">
    <property type="entry name" value="P-loop containing nucleoside triphosphate hydrolases"/>
    <property type="match status" value="1"/>
</dbReference>
<evidence type="ECO:0000256" key="4">
    <source>
        <dbReference type="ARBA" id="ARBA00022679"/>
    </source>
</evidence>
<keyword evidence="7 10" id="KW-0067">ATP-binding</keyword>
<name>A0A7K2IPG7_9ACTN</name>
<comment type="catalytic activity">
    <reaction evidence="9 10">
        <text>D-gluconate + ATP = 6-phospho-D-gluconate + ADP + H(+)</text>
        <dbReference type="Rhea" id="RHEA:19433"/>
        <dbReference type="ChEBI" id="CHEBI:15378"/>
        <dbReference type="ChEBI" id="CHEBI:18391"/>
        <dbReference type="ChEBI" id="CHEBI:30616"/>
        <dbReference type="ChEBI" id="CHEBI:58759"/>
        <dbReference type="ChEBI" id="CHEBI:456216"/>
        <dbReference type="EC" id="2.7.1.12"/>
    </reaction>
</comment>
<proteinExistence type="inferred from homology"/>
<dbReference type="AlphaFoldDB" id="A0A7K2IPG7"/>
<reference evidence="11 14" key="2">
    <citation type="submission" date="2024-01" db="EMBL/GenBank/DDBJ databases">
        <title>Genome mining of biosynthetic gene clusters to explore secondary metabolites of Streptomyces sp.</title>
        <authorList>
            <person name="Baig A."/>
            <person name="Ajitkumar Shintre N."/>
            <person name="Kumar H."/>
            <person name="Anbarasu A."/>
            <person name="Ramaiah S."/>
        </authorList>
    </citation>
    <scope>NUCLEOTIDE SEQUENCE [LARGE SCALE GENOMIC DNA]</scope>
    <source>
        <strain evidence="11 14">A01</strain>
    </source>
</reference>
<dbReference type="GO" id="GO:0005737">
    <property type="term" value="C:cytoplasm"/>
    <property type="evidence" value="ECO:0007669"/>
    <property type="project" value="TreeGrafter"/>
</dbReference>
<evidence type="ECO:0000313" key="13">
    <source>
        <dbReference type="Proteomes" id="UP000467124"/>
    </source>
</evidence>
<dbReference type="GO" id="GO:0046316">
    <property type="term" value="F:gluconokinase activity"/>
    <property type="evidence" value="ECO:0007669"/>
    <property type="project" value="UniProtKB-EC"/>
</dbReference>
<dbReference type="Proteomes" id="UP000467124">
    <property type="component" value="Unassembled WGS sequence"/>
</dbReference>
<dbReference type="GeneID" id="91391520"/>
<evidence type="ECO:0000256" key="3">
    <source>
        <dbReference type="ARBA" id="ARBA00012054"/>
    </source>
</evidence>
<sequence>MHFVFMGVSGSGKTSVAERVANRLDLPFAEADAFHPPANIRKMAAGDPLTDEDRRPWLRELADWIGAHEVLGESTVMACSALKRDYRDVLRTGAPGVEFLHMHGPDEVIRARIAARKGHFMPPALLRSQLEALQRLDPDEAGREFDVRSDLDPLAEEALEYVRGRLGSAAV</sequence>
<dbReference type="Gene3D" id="3.40.50.300">
    <property type="entry name" value="P-loop containing nucleotide triphosphate hydrolases"/>
    <property type="match status" value="1"/>
</dbReference>
<dbReference type="GO" id="GO:0005524">
    <property type="term" value="F:ATP binding"/>
    <property type="evidence" value="ECO:0007669"/>
    <property type="project" value="UniProtKB-KW"/>
</dbReference>
<evidence type="ECO:0000256" key="5">
    <source>
        <dbReference type="ARBA" id="ARBA00022741"/>
    </source>
</evidence>
<dbReference type="EMBL" id="WWHY01000001">
    <property type="protein sequence ID" value="MYR31870.1"/>
    <property type="molecule type" value="Genomic_DNA"/>
</dbReference>
<evidence type="ECO:0000313" key="14">
    <source>
        <dbReference type="Proteomes" id="UP001585053"/>
    </source>
</evidence>
<dbReference type="FunFam" id="3.40.50.300:FF:000522">
    <property type="entry name" value="Gluconokinase"/>
    <property type="match status" value="1"/>
</dbReference>
<keyword evidence="8" id="KW-0311">Gluconate utilization</keyword>